<feature type="compositionally biased region" description="Basic and acidic residues" evidence="1">
    <location>
        <begin position="14"/>
        <end position="31"/>
    </location>
</feature>
<feature type="transmembrane region" description="Helical" evidence="2">
    <location>
        <begin position="146"/>
        <end position="167"/>
    </location>
</feature>
<keyword evidence="2" id="KW-0472">Membrane</keyword>
<keyword evidence="2" id="KW-1133">Transmembrane helix</keyword>
<dbReference type="KEGG" id="bpg:Bathy04g03840"/>
<dbReference type="GeneID" id="19016410"/>
<sequence>MMIFNETSSSSSKAEGKKCEQRRKQETEEQKWEKKAASFALATLVATSLAVADCSVLNQPAEASTFANEITQVAGRGGGGMRGGGGRSYRSAPRGGGQYRRGPPPRAGYGPTVMPMPVPMFSPFGFGMPFGFGYGMPFGFFGGGGFIFQLFMLAFVVNVVSGFFNAADQSRYDEYERDEWERDQNKSIDEDDFSDDWRKRR</sequence>
<proteinExistence type="predicted"/>
<evidence type="ECO:0000256" key="1">
    <source>
        <dbReference type="SAM" id="MobiDB-lite"/>
    </source>
</evidence>
<dbReference type="Proteomes" id="UP000198341">
    <property type="component" value="Chromosome 4"/>
</dbReference>
<organism evidence="3 4">
    <name type="scientific">Bathycoccus prasinos</name>
    <dbReference type="NCBI Taxonomy" id="41875"/>
    <lineage>
        <taxon>Eukaryota</taxon>
        <taxon>Viridiplantae</taxon>
        <taxon>Chlorophyta</taxon>
        <taxon>Mamiellophyceae</taxon>
        <taxon>Mamiellales</taxon>
        <taxon>Bathycoccaceae</taxon>
        <taxon>Bathycoccus</taxon>
    </lineage>
</organism>
<reference evidence="3 4" key="1">
    <citation type="submission" date="2011-10" db="EMBL/GenBank/DDBJ databases">
        <authorList>
            <person name="Genoscope - CEA"/>
        </authorList>
    </citation>
    <scope>NUCLEOTIDE SEQUENCE [LARGE SCALE GENOMIC DNA]</scope>
    <source>
        <strain evidence="3 4">RCC 1105</strain>
    </source>
</reference>
<protein>
    <recommendedName>
        <fullName evidence="5">Transmembrane protein</fullName>
    </recommendedName>
</protein>
<evidence type="ECO:0000313" key="3">
    <source>
        <dbReference type="EMBL" id="CCO16408.1"/>
    </source>
</evidence>
<feature type="region of interest" description="Disordered" evidence="1">
    <location>
        <begin position="1"/>
        <end position="31"/>
    </location>
</feature>
<name>K8F4J0_9CHLO</name>
<feature type="compositionally biased region" description="Polar residues" evidence="1">
    <location>
        <begin position="1"/>
        <end position="13"/>
    </location>
</feature>
<dbReference type="AlphaFoldDB" id="K8F4J0"/>
<keyword evidence="2" id="KW-0812">Transmembrane</keyword>
<evidence type="ECO:0008006" key="5">
    <source>
        <dbReference type="Google" id="ProtNLM"/>
    </source>
</evidence>
<dbReference type="RefSeq" id="XP_007513883.1">
    <property type="nucleotide sequence ID" value="XM_007513821.1"/>
</dbReference>
<feature type="compositionally biased region" description="Gly residues" evidence="1">
    <location>
        <begin position="75"/>
        <end position="87"/>
    </location>
</feature>
<feature type="region of interest" description="Disordered" evidence="1">
    <location>
        <begin position="74"/>
        <end position="104"/>
    </location>
</feature>
<gene>
    <name evidence="3" type="ORF">Bathy04g03840</name>
</gene>
<evidence type="ECO:0000256" key="2">
    <source>
        <dbReference type="SAM" id="Phobius"/>
    </source>
</evidence>
<keyword evidence="4" id="KW-1185">Reference proteome</keyword>
<feature type="region of interest" description="Disordered" evidence="1">
    <location>
        <begin position="173"/>
        <end position="201"/>
    </location>
</feature>
<accession>K8F4J0</accession>
<dbReference type="EMBL" id="FO082275">
    <property type="protein sequence ID" value="CCO16408.1"/>
    <property type="molecule type" value="Genomic_DNA"/>
</dbReference>
<evidence type="ECO:0000313" key="4">
    <source>
        <dbReference type="Proteomes" id="UP000198341"/>
    </source>
</evidence>
<feature type="compositionally biased region" description="Basic and acidic residues" evidence="1">
    <location>
        <begin position="173"/>
        <end position="188"/>
    </location>
</feature>